<feature type="compositionally biased region" description="Basic and acidic residues" evidence="1">
    <location>
        <begin position="53"/>
        <end position="70"/>
    </location>
</feature>
<protein>
    <submittedName>
        <fullName evidence="2">Uncharacterized protein</fullName>
    </submittedName>
</protein>
<feature type="compositionally biased region" description="Polar residues" evidence="1">
    <location>
        <begin position="74"/>
        <end position="84"/>
    </location>
</feature>
<proteinExistence type="predicted"/>
<keyword evidence="3" id="KW-1185">Reference proteome</keyword>
<feature type="region of interest" description="Disordered" evidence="1">
    <location>
        <begin position="53"/>
        <end position="84"/>
    </location>
</feature>
<gene>
    <name evidence="2" type="ORF">Aco04nite_65650</name>
</gene>
<comment type="caution">
    <text evidence="2">The sequence shown here is derived from an EMBL/GenBank/DDBJ whole genome shotgun (WGS) entry which is preliminary data.</text>
</comment>
<dbReference type="EMBL" id="BOQP01000039">
    <property type="protein sequence ID" value="GIM79468.1"/>
    <property type="molecule type" value="Genomic_DNA"/>
</dbReference>
<evidence type="ECO:0000313" key="3">
    <source>
        <dbReference type="Proteomes" id="UP000680865"/>
    </source>
</evidence>
<name>A0A919W4K5_9ACTN</name>
<reference evidence="2" key="1">
    <citation type="submission" date="2021-03" db="EMBL/GenBank/DDBJ databases">
        <title>Whole genome shotgun sequence of Actinoplanes consettensis NBRC 14913.</title>
        <authorList>
            <person name="Komaki H."/>
            <person name="Tamura T."/>
        </authorList>
    </citation>
    <scope>NUCLEOTIDE SEQUENCE</scope>
    <source>
        <strain evidence="2">NBRC 14913</strain>
    </source>
</reference>
<organism evidence="2 3">
    <name type="scientific">Winogradskya consettensis</name>
    <dbReference type="NCBI Taxonomy" id="113560"/>
    <lineage>
        <taxon>Bacteria</taxon>
        <taxon>Bacillati</taxon>
        <taxon>Actinomycetota</taxon>
        <taxon>Actinomycetes</taxon>
        <taxon>Micromonosporales</taxon>
        <taxon>Micromonosporaceae</taxon>
        <taxon>Winogradskya</taxon>
    </lineage>
</organism>
<sequence>MARLRTARLKTVLLRTARLRTARLKTARLKTARLKTARLRLLVVDDPVVEALPHLEVRPEPAAGPRRDPPMPKQSASQNGEMPA</sequence>
<dbReference type="AlphaFoldDB" id="A0A919W4K5"/>
<evidence type="ECO:0000313" key="2">
    <source>
        <dbReference type="EMBL" id="GIM79468.1"/>
    </source>
</evidence>
<dbReference type="Proteomes" id="UP000680865">
    <property type="component" value="Unassembled WGS sequence"/>
</dbReference>
<evidence type="ECO:0000256" key="1">
    <source>
        <dbReference type="SAM" id="MobiDB-lite"/>
    </source>
</evidence>
<accession>A0A919W4K5</accession>